<reference evidence="2 3" key="1">
    <citation type="submission" date="2023-08" db="EMBL/GenBank/DDBJ databases">
        <title>Whole genome sequencing of Enterococcus.</title>
        <authorList>
            <person name="Kaptchouang Tchatchouang C.D."/>
            <person name="Ateba C.N."/>
        </authorList>
    </citation>
    <scope>NUCLEOTIDE SEQUENCE [LARGE SCALE GENOMIC DNA]</scope>
    <source>
        <strain evidence="2 3">ENT3_CNKT_NWU</strain>
    </source>
</reference>
<dbReference type="InterPro" id="IPR015854">
    <property type="entry name" value="ABC_transpr_LolD-like"/>
</dbReference>
<keyword evidence="3" id="KW-1185">Reference proteome</keyword>
<dbReference type="GO" id="GO:0005524">
    <property type="term" value="F:ATP binding"/>
    <property type="evidence" value="ECO:0007669"/>
    <property type="project" value="UniProtKB-KW"/>
</dbReference>
<keyword evidence="2" id="KW-0067">ATP-binding</keyword>
<evidence type="ECO:0000313" key="3">
    <source>
        <dbReference type="Proteomes" id="UP001238215"/>
    </source>
</evidence>
<dbReference type="Gene3D" id="3.40.50.300">
    <property type="entry name" value="P-loop containing nucleotide triphosphate hydrolases"/>
    <property type="match status" value="1"/>
</dbReference>
<dbReference type="PANTHER" id="PTHR24220">
    <property type="entry name" value="IMPORT ATP-BINDING PROTEIN"/>
    <property type="match status" value="1"/>
</dbReference>
<gene>
    <name evidence="2" type="ORF">RAN64_07340</name>
</gene>
<accession>A0AAJ1SJC7</accession>
<organism evidence="2 3">
    <name type="scientific">Enterococcus lactis</name>
    <dbReference type="NCBI Taxonomy" id="357441"/>
    <lineage>
        <taxon>Bacteria</taxon>
        <taxon>Bacillati</taxon>
        <taxon>Bacillota</taxon>
        <taxon>Bacilli</taxon>
        <taxon>Lactobacillales</taxon>
        <taxon>Enterococcaceae</taxon>
        <taxon>Enterococcus</taxon>
    </lineage>
</organism>
<sequence length="110" mass="12370">LDLGLKRGAENQRIPRKISGRPFDRQKIFLLSGGEQQRVALARLFLKEPKIIFADEPTASLDQKNKGIVLQALQELNAKGATVLVVTHDPTLAAEFDYVLDMNEWKKSIQ</sequence>
<dbReference type="SUPFAM" id="SSF52540">
    <property type="entry name" value="P-loop containing nucleoside triphosphate hydrolases"/>
    <property type="match status" value="1"/>
</dbReference>
<dbReference type="InterPro" id="IPR027417">
    <property type="entry name" value="P-loop_NTPase"/>
</dbReference>
<dbReference type="GO" id="GO:0016887">
    <property type="term" value="F:ATP hydrolysis activity"/>
    <property type="evidence" value="ECO:0007669"/>
    <property type="project" value="InterPro"/>
</dbReference>
<keyword evidence="2" id="KW-0547">Nucleotide-binding</keyword>
<comment type="caution">
    <text evidence="2">The sequence shown here is derived from an EMBL/GenBank/DDBJ whole genome shotgun (WGS) entry which is preliminary data.</text>
</comment>
<dbReference type="Pfam" id="PF00005">
    <property type="entry name" value="ABC_tran"/>
    <property type="match status" value="1"/>
</dbReference>
<dbReference type="AlphaFoldDB" id="A0AAJ1SJC7"/>
<dbReference type="InterPro" id="IPR003439">
    <property type="entry name" value="ABC_transporter-like_ATP-bd"/>
</dbReference>
<evidence type="ECO:0000313" key="2">
    <source>
        <dbReference type="EMBL" id="MDP8589838.1"/>
    </source>
</evidence>
<name>A0AAJ1SJC7_9ENTE</name>
<feature type="non-terminal residue" evidence="2">
    <location>
        <position position="1"/>
    </location>
</feature>
<dbReference type="GO" id="GO:0022857">
    <property type="term" value="F:transmembrane transporter activity"/>
    <property type="evidence" value="ECO:0007669"/>
    <property type="project" value="TreeGrafter"/>
</dbReference>
<protein>
    <submittedName>
        <fullName evidence="2">ATP-binding cassette domain-containing protein</fullName>
    </submittedName>
</protein>
<dbReference type="EMBL" id="JAVBZS010000016">
    <property type="protein sequence ID" value="MDP8589838.1"/>
    <property type="molecule type" value="Genomic_DNA"/>
</dbReference>
<evidence type="ECO:0000259" key="1">
    <source>
        <dbReference type="Pfam" id="PF00005"/>
    </source>
</evidence>
<dbReference type="Proteomes" id="UP001238215">
    <property type="component" value="Unassembled WGS sequence"/>
</dbReference>
<proteinExistence type="predicted"/>
<dbReference type="RefSeq" id="WP_306403212.1">
    <property type="nucleotide sequence ID" value="NZ_JAVBZS010000016.1"/>
</dbReference>
<feature type="domain" description="ABC transporter" evidence="1">
    <location>
        <begin position="21"/>
        <end position="59"/>
    </location>
</feature>
<dbReference type="GO" id="GO:0005886">
    <property type="term" value="C:plasma membrane"/>
    <property type="evidence" value="ECO:0007669"/>
    <property type="project" value="TreeGrafter"/>
</dbReference>
<dbReference type="PANTHER" id="PTHR24220:SF86">
    <property type="entry name" value="ABC TRANSPORTER ABCH.1"/>
    <property type="match status" value="1"/>
</dbReference>